<feature type="transmembrane region" description="Helical" evidence="5">
    <location>
        <begin position="85"/>
        <end position="104"/>
    </location>
</feature>
<dbReference type="AlphaFoldDB" id="A0A9X3ENR8"/>
<feature type="transmembrane region" description="Helical" evidence="5">
    <location>
        <begin position="20"/>
        <end position="44"/>
    </location>
</feature>
<keyword evidence="5" id="KW-0472">Membrane</keyword>
<dbReference type="InterPro" id="IPR000160">
    <property type="entry name" value="GGDEF_dom"/>
</dbReference>
<evidence type="ECO:0000256" key="4">
    <source>
        <dbReference type="SAM" id="MobiDB-lite"/>
    </source>
</evidence>
<keyword evidence="5" id="KW-0812">Transmembrane</keyword>
<dbReference type="CDD" id="cd00130">
    <property type="entry name" value="PAS"/>
    <property type="match status" value="1"/>
</dbReference>
<proteinExistence type="predicted"/>
<feature type="domain" description="GGDEF" evidence="7">
    <location>
        <begin position="464"/>
        <end position="596"/>
    </location>
</feature>
<dbReference type="SUPFAM" id="SSF55073">
    <property type="entry name" value="Nucleotide cyclase"/>
    <property type="match status" value="1"/>
</dbReference>
<evidence type="ECO:0000313" key="9">
    <source>
        <dbReference type="Proteomes" id="UP001150830"/>
    </source>
</evidence>
<organism evidence="8 9">
    <name type="scientific">Parathalassolituus penaei</name>
    <dbReference type="NCBI Taxonomy" id="2997323"/>
    <lineage>
        <taxon>Bacteria</taxon>
        <taxon>Pseudomonadati</taxon>
        <taxon>Pseudomonadota</taxon>
        <taxon>Gammaproteobacteria</taxon>
        <taxon>Oceanospirillales</taxon>
        <taxon>Oceanospirillaceae</taxon>
        <taxon>Parathalassolituus</taxon>
    </lineage>
</organism>
<dbReference type="RefSeq" id="WP_283174261.1">
    <property type="nucleotide sequence ID" value="NZ_JAPNOA010000029.1"/>
</dbReference>
<dbReference type="PANTHER" id="PTHR45138">
    <property type="entry name" value="REGULATORY COMPONENTS OF SENSORY TRANSDUCTION SYSTEM"/>
    <property type="match status" value="1"/>
</dbReference>
<feature type="domain" description="PAS" evidence="6">
    <location>
        <begin position="301"/>
        <end position="371"/>
    </location>
</feature>
<dbReference type="SUPFAM" id="SSF55785">
    <property type="entry name" value="PYP-like sensor domain (PAS domain)"/>
    <property type="match status" value="1"/>
</dbReference>
<evidence type="ECO:0000256" key="5">
    <source>
        <dbReference type="SAM" id="Phobius"/>
    </source>
</evidence>
<gene>
    <name evidence="8" type="ORF">OUO13_12745</name>
</gene>
<keyword evidence="9" id="KW-1185">Reference proteome</keyword>
<dbReference type="SMART" id="SM00091">
    <property type="entry name" value="PAS"/>
    <property type="match status" value="1"/>
</dbReference>
<dbReference type="NCBIfam" id="TIGR00229">
    <property type="entry name" value="sensory_box"/>
    <property type="match status" value="1"/>
</dbReference>
<feature type="transmembrane region" description="Helical" evidence="5">
    <location>
        <begin position="155"/>
        <end position="177"/>
    </location>
</feature>
<dbReference type="Gene3D" id="3.30.450.20">
    <property type="entry name" value="PAS domain"/>
    <property type="match status" value="1"/>
</dbReference>
<comment type="caution">
    <text evidence="8">The sequence shown here is derived from an EMBL/GenBank/DDBJ whole genome shotgun (WGS) entry which is preliminary data.</text>
</comment>
<evidence type="ECO:0000259" key="6">
    <source>
        <dbReference type="PROSITE" id="PS50112"/>
    </source>
</evidence>
<dbReference type="EMBL" id="JAPNOA010000029">
    <property type="protein sequence ID" value="MCY0966058.1"/>
    <property type="molecule type" value="Genomic_DNA"/>
</dbReference>
<dbReference type="FunFam" id="3.30.70.270:FF:000001">
    <property type="entry name" value="Diguanylate cyclase domain protein"/>
    <property type="match status" value="1"/>
</dbReference>
<dbReference type="InterPro" id="IPR050469">
    <property type="entry name" value="Diguanylate_Cyclase"/>
</dbReference>
<feature type="transmembrane region" description="Helical" evidence="5">
    <location>
        <begin position="183"/>
        <end position="208"/>
    </location>
</feature>
<dbReference type="SMART" id="SM00267">
    <property type="entry name" value="GGDEF"/>
    <property type="match status" value="1"/>
</dbReference>
<dbReference type="Proteomes" id="UP001150830">
    <property type="component" value="Unassembled WGS sequence"/>
</dbReference>
<feature type="transmembrane region" description="Helical" evidence="5">
    <location>
        <begin position="124"/>
        <end position="143"/>
    </location>
</feature>
<accession>A0A9X3ENR8</accession>
<evidence type="ECO:0000256" key="2">
    <source>
        <dbReference type="ARBA" id="ARBA00012528"/>
    </source>
</evidence>
<evidence type="ECO:0000313" key="8">
    <source>
        <dbReference type="EMBL" id="MCY0966058.1"/>
    </source>
</evidence>
<dbReference type="InterPro" id="IPR000014">
    <property type="entry name" value="PAS"/>
</dbReference>
<feature type="transmembrane region" description="Helical" evidence="5">
    <location>
        <begin position="56"/>
        <end position="73"/>
    </location>
</feature>
<dbReference type="NCBIfam" id="TIGR00254">
    <property type="entry name" value="GGDEF"/>
    <property type="match status" value="1"/>
</dbReference>
<dbReference type="InterPro" id="IPR035965">
    <property type="entry name" value="PAS-like_dom_sf"/>
</dbReference>
<protein>
    <recommendedName>
        <fullName evidence="2">diguanylate cyclase</fullName>
        <ecNumber evidence="2">2.7.7.65</ecNumber>
    </recommendedName>
</protein>
<feature type="transmembrane region" description="Helical" evidence="5">
    <location>
        <begin position="228"/>
        <end position="247"/>
    </location>
</feature>
<dbReference type="CDD" id="cd01949">
    <property type="entry name" value="GGDEF"/>
    <property type="match status" value="1"/>
</dbReference>
<dbReference type="EC" id="2.7.7.65" evidence="2"/>
<reference evidence="8" key="1">
    <citation type="submission" date="2022-11" db="EMBL/GenBank/DDBJ databases">
        <title>Parathalassolutuus dongxingensis gen. nov., sp. nov., a novel member of family Oceanospirillaceae isolated from a coastal shrimp pond in Guangxi, China.</title>
        <authorList>
            <person name="Chen H."/>
        </authorList>
    </citation>
    <scope>NUCLEOTIDE SEQUENCE</scope>
    <source>
        <strain evidence="8">G-43</strain>
    </source>
</reference>
<dbReference type="Gene3D" id="3.30.70.270">
    <property type="match status" value="1"/>
</dbReference>
<feature type="transmembrane region" description="Helical" evidence="5">
    <location>
        <begin position="259"/>
        <end position="281"/>
    </location>
</feature>
<evidence type="ECO:0000259" key="7">
    <source>
        <dbReference type="PROSITE" id="PS50887"/>
    </source>
</evidence>
<dbReference type="Pfam" id="PF00990">
    <property type="entry name" value="GGDEF"/>
    <property type="match status" value="1"/>
</dbReference>
<evidence type="ECO:0000256" key="3">
    <source>
        <dbReference type="ARBA" id="ARBA00034247"/>
    </source>
</evidence>
<feature type="region of interest" description="Disordered" evidence="4">
    <location>
        <begin position="605"/>
        <end position="627"/>
    </location>
</feature>
<keyword evidence="5" id="KW-1133">Transmembrane helix</keyword>
<comment type="catalytic activity">
    <reaction evidence="3">
        <text>2 GTP = 3',3'-c-di-GMP + 2 diphosphate</text>
        <dbReference type="Rhea" id="RHEA:24898"/>
        <dbReference type="ChEBI" id="CHEBI:33019"/>
        <dbReference type="ChEBI" id="CHEBI:37565"/>
        <dbReference type="ChEBI" id="CHEBI:58805"/>
        <dbReference type="EC" id="2.7.7.65"/>
    </reaction>
</comment>
<dbReference type="PANTHER" id="PTHR45138:SF9">
    <property type="entry name" value="DIGUANYLATE CYCLASE DGCM-RELATED"/>
    <property type="match status" value="1"/>
</dbReference>
<dbReference type="PROSITE" id="PS50112">
    <property type="entry name" value="PAS"/>
    <property type="match status" value="1"/>
</dbReference>
<sequence length="627" mass="70012">MDMQRVNEGASSLTTHRLAYGVGGLLLLLAALVLFGWFAGIDWLTRGIAGYPTMKVNTALGFVLLGAGLLTTYHPQPEQRRRTAAVALLLAIGSLLTLLEYWLQLDVGFDQLLVADLQSDVYPGRPSEATAIVFMIAALLLMQQSSSQYRPRDRWIYSVLLSAGLCPVMVGLFAYLYEPSSLWGMAMFSTMAIHTCIAFLLFFLTTALVSQDSLVRYVLWRRTEGGRLFRRLLFPILVFPILAGWVLQQMVSQQWLPMVLSIALFVMLTGLVSLGALYVSVIRLDRWAELLNDEVEARHLAQTKLALVWNSAQTAVLLFDRHGRVLEANRGACQLFGFDSRILRTRVLTDLIPAVAEEEALQRLQAFLADDQQDCWSLDDPARIRAQTRSGEQIPIVAAISKHRLDNQLYIGAVLMRVPQLAAAIDRLRDDSFRDALTGVWNRKSLDLRLERIAEYGLRREAGQMLGVIMLDIDYFKKVNDQHGHTVGDQVLQEFAVRVSSALREEDHLYRYGGEEFLALVWFRHPVELVRVACRIRQQLVQSPLVEAPVINITCSMGIAAIVSGECDLGAILEEADAALYRAKSNGRDNFVLAGSLLPEHQRSALATPSAVSRRDEPDVVPTPNLP</sequence>
<dbReference type="GO" id="GO:0052621">
    <property type="term" value="F:diguanylate cyclase activity"/>
    <property type="evidence" value="ECO:0007669"/>
    <property type="project" value="UniProtKB-EC"/>
</dbReference>
<dbReference type="Pfam" id="PF13426">
    <property type="entry name" value="PAS_9"/>
    <property type="match status" value="1"/>
</dbReference>
<dbReference type="InterPro" id="IPR043128">
    <property type="entry name" value="Rev_trsase/Diguanyl_cyclase"/>
</dbReference>
<evidence type="ECO:0000256" key="1">
    <source>
        <dbReference type="ARBA" id="ARBA00001946"/>
    </source>
</evidence>
<name>A0A9X3ENR8_9GAMM</name>
<comment type="cofactor">
    <cofactor evidence="1">
        <name>Mg(2+)</name>
        <dbReference type="ChEBI" id="CHEBI:18420"/>
    </cofactor>
</comment>
<dbReference type="InterPro" id="IPR029787">
    <property type="entry name" value="Nucleotide_cyclase"/>
</dbReference>
<dbReference type="PROSITE" id="PS50887">
    <property type="entry name" value="GGDEF"/>
    <property type="match status" value="1"/>
</dbReference>